<evidence type="ECO:0000313" key="2">
    <source>
        <dbReference type="Proteomes" id="UP000325440"/>
    </source>
</evidence>
<dbReference type="AlphaFoldDB" id="A0A5E4MIL3"/>
<dbReference type="Proteomes" id="UP000325440">
    <property type="component" value="Unassembled WGS sequence"/>
</dbReference>
<proteinExistence type="predicted"/>
<organism evidence="1 2">
    <name type="scientific">Cinara cedri</name>
    <dbReference type="NCBI Taxonomy" id="506608"/>
    <lineage>
        <taxon>Eukaryota</taxon>
        <taxon>Metazoa</taxon>
        <taxon>Ecdysozoa</taxon>
        <taxon>Arthropoda</taxon>
        <taxon>Hexapoda</taxon>
        <taxon>Insecta</taxon>
        <taxon>Pterygota</taxon>
        <taxon>Neoptera</taxon>
        <taxon>Paraneoptera</taxon>
        <taxon>Hemiptera</taxon>
        <taxon>Sternorrhyncha</taxon>
        <taxon>Aphidomorpha</taxon>
        <taxon>Aphidoidea</taxon>
        <taxon>Aphididae</taxon>
        <taxon>Lachninae</taxon>
        <taxon>Cinara</taxon>
    </lineage>
</organism>
<keyword evidence="2" id="KW-1185">Reference proteome</keyword>
<dbReference type="OrthoDB" id="6611161at2759"/>
<gene>
    <name evidence="1" type="ORF">CINCED_3A002299</name>
</gene>
<protein>
    <submittedName>
        <fullName evidence="1">Uncharacterized protein</fullName>
    </submittedName>
</protein>
<dbReference type="EMBL" id="CABPRJ010000511">
    <property type="protein sequence ID" value="VVC30269.1"/>
    <property type="molecule type" value="Genomic_DNA"/>
</dbReference>
<name>A0A5E4MIL3_9HEMI</name>
<accession>A0A5E4MIL3</accession>
<reference evidence="1 2" key="1">
    <citation type="submission" date="2019-08" db="EMBL/GenBank/DDBJ databases">
        <authorList>
            <person name="Alioto T."/>
            <person name="Alioto T."/>
            <person name="Gomez Garrido J."/>
        </authorList>
    </citation>
    <scope>NUCLEOTIDE SEQUENCE [LARGE SCALE GENOMIC DNA]</scope>
</reference>
<sequence>MPRPMLYYDDEDGSPDSVGYIEEDHPLQLHGNRELAAQAVKLLQVPSRTGDASFASSTTDMDVPIYVRGPSATGNKVGKCLFLTPVFVFPVMYRRRRDV</sequence>
<evidence type="ECO:0000313" key="1">
    <source>
        <dbReference type="EMBL" id="VVC30269.1"/>
    </source>
</evidence>